<organism evidence="2 3">
    <name type="scientific">Anopheles albimanus</name>
    <name type="common">New world malaria mosquito</name>
    <dbReference type="NCBI Taxonomy" id="7167"/>
    <lineage>
        <taxon>Eukaryota</taxon>
        <taxon>Metazoa</taxon>
        <taxon>Ecdysozoa</taxon>
        <taxon>Arthropoda</taxon>
        <taxon>Hexapoda</taxon>
        <taxon>Insecta</taxon>
        <taxon>Pterygota</taxon>
        <taxon>Neoptera</taxon>
        <taxon>Endopterygota</taxon>
        <taxon>Diptera</taxon>
        <taxon>Nematocera</taxon>
        <taxon>Culicoidea</taxon>
        <taxon>Culicidae</taxon>
        <taxon>Anophelinae</taxon>
        <taxon>Anopheles</taxon>
    </lineage>
</organism>
<reference evidence="2" key="2">
    <citation type="submission" date="2022-08" db="UniProtKB">
        <authorList>
            <consortium name="EnsemblMetazoa"/>
        </authorList>
    </citation>
    <scope>IDENTIFICATION</scope>
    <source>
        <strain evidence="2">STECLA/ALBI9_A</strain>
    </source>
</reference>
<dbReference type="AlphaFoldDB" id="A0A182FVS9"/>
<proteinExistence type="predicted"/>
<dbReference type="VEuPathDB" id="VectorBase:AALB010664"/>
<feature type="region of interest" description="Disordered" evidence="1">
    <location>
        <begin position="39"/>
        <end position="60"/>
    </location>
</feature>
<evidence type="ECO:0000313" key="2">
    <source>
        <dbReference type="EnsemblMetazoa" id="AALB010664-PA"/>
    </source>
</evidence>
<name>A0A182FVS9_ANOAL</name>
<evidence type="ECO:0000313" key="3">
    <source>
        <dbReference type="Proteomes" id="UP000069272"/>
    </source>
</evidence>
<sequence length="60" mass="6699">NEFVAKGIAIEPEFSVRQQQRTFFRALASENALKIGDMSSAVRGGAKKKPRKIPRRSQPV</sequence>
<evidence type="ECO:0000256" key="1">
    <source>
        <dbReference type="SAM" id="MobiDB-lite"/>
    </source>
</evidence>
<accession>A0A182FVS9</accession>
<keyword evidence="3" id="KW-1185">Reference proteome</keyword>
<dbReference type="Proteomes" id="UP000069272">
    <property type="component" value="Chromosome 3R"/>
</dbReference>
<dbReference type="EnsemblMetazoa" id="AALB010664-RA">
    <property type="protein sequence ID" value="AALB010664-PA"/>
    <property type="gene ID" value="AALB010664"/>
</dbReference>
<reference evidence="2 3" key="1">
    <citation type="journal article" date="2017" name="G3 (Bethesda)">
        <title>The Physical Genome Mapping of Anopheles albimanus Corrected Scaffold Misassemblies and Identified Interarm Rearrangements in Genus Anopheles.</title>
        <authorList>
            <person name="Artemov G.N."/>
            <person name="Peery A.N."/>
            <person name="Jiang X."/>
            <person name="Tu Z."/>
            <person name="Stegniy V.N."/>
            <person name="Sharakhova M.V."/>
            <person name="Sharakhov I.V."/>
        </authorList>
    </citation>
    <scope>NUCLEOTIDE SEQUENCE [LARGE SCALE GENOMIC DNA]</scope>
    <source>
        <strain evidence="2 3">ALBI9_A</strain>
    </source>
</reference>
<feature type="compositionally biased region" description="Basic residues" evidence="1">
    <location>
        <begin position="45"/>
        <end position="60"/>
    </location>
</feature>
<protein>
    <submittedName>
        <fullName evidence="2">Uncharacterized protein</fullName>
    </submittedName>
</protein>